<dbReference type="Pfam" id="PF07714">
    <property type="entry name" value="PK_Tyr_Ser-Thr"/>
    <property type="match status" value="1"/>
</dbReference>
<dbReference type="InterPro" id="IPR001245">
    <property type="entry name" value="Ser-Thr/Tyr_kinase_cat_dom"/>
</dbReference>
<evidence type="ECO:0000256" key="1">
    <source>
        <dbReference type="ARBA" id="ARBA00022679"/>
    </source>
</evidence>
<dbReference type="GO" id="GO:0004674">
    <property type="term" value="F:protein serine/threonine kinase activity"/>
    <property type="evidence" value="ECO:0007669"/>
    <property type="project" value="TreeGrafter"/>
</dbReference>
<dbReference type="Gene3D" id="1.10.510.10">
    <property type="entry name" value="Transferase(Phosphotransferase) domain 1"/>
    <property type="match status" value="1"/>
</dbReference>
<dbReference type="PANTHER" id="PTHR44329">
    <property type="entry name" value="SERINE/THREONINE-PROTEIN KINASE TNNI3K-RELATED"/>
    <property type="match status" value="1"/>
</dbReference>
<dbReference type="GO" id="GO:0005524">
    <property type="term" value="F:ATP binding"/>
    <property type="evidence" value="ECO:0007669"/>
    <property type="project" value="UniProtKB-KW"/>
</dbReference>
<dbReference type="SUPFAM" id="SSF56112">
    <property type="entry name" value="Protein kinase-like (PK-like)"/>
    <property type="match status" value="1"/>
</dbReference>
<feature type="domain" description="Protein kinase" evidence="6">
    <location>
        <begin position="1"/>
        <end position="244"/>
    </location>
</feature>
<sequence length="392" mass="44035">MRLVRPSSPLELSIPYFAQQFCREALVWHHLQHPFILPLIGIDRETFPPSICMVSPWMEHGTILKYLKDYGRANVDRLLSEVAQGMQYLHSRKIVHGDLRGANILITPEWSACLADFGLTSFSDATATHTSTRAGSLRWMAPELIHPGHFGKRFVRRTPATDVYAFACVCLELYTGRPPFADFSETVTLLTVINGDRPDRPSGEPAMSEALWQHVNECWAQDSALRPATDSVVYQMGLNYVSWLAAQFTETSHFPLDPEGNDDSGLEWKFEDTEKSTQLLGTSAVIDTPPVPPPPQDLSEPEDSGGMANTILESLWTETGDPDEDWTTDILGTTTPDGEIMNRLRLLVRNDDPKTIYAVIKTVAWTCVNRFPMSNSDLHCNFQPFARDYIFG</sequence>
<evidence type="ECO:0000256" key="4">
    <source>
        <dbReference type="ARBA" id="ARBA00022840"/>
    </source>
</evidence>
<evidence type="ECO:0000259" key="6">
    <source>
        <dbReference type="PROSITE" id="PS50011"/>
    </source>
</evidence>
<dbReference type="PROSITE" id="PS00109">
    <property type="entry name" value="PROTEIN_KINASE_TYR"/>
    <property type="match status" value="1"/>
</dbReference>
<evidence type="ECO:0000256" key="2">
    <source>
        <dbReference type="ARBA" id="ARBA00022741"/>
    </source>
</evidence>
<evidence type="ECO:0000313" key="8">
    <source>
        <dbReference type="Proteomes" id="UP001221757"/>
    </source>
</evidence>
<feature type="region of interest" description="Disordered" evidence="5">
    <location>
        <begin position="284"/>
        <end position="303"/>
    </location>
</feature>
<evidence type="ECO:0000256" key="5">
    <source>
        <dbReference type="SAM" id="MobiDB-lite"/>
    </source>
</evidence>
<dbReference type="EMBL" id="JARKIE010000296">
    <property type="protein sequence ID" value="KAJ7656681.1"/>
    <property type="molecule type" value="Genomic_DNA"/>
</dbReference>
<reference evidence="7" key="1">
    <citation type="submission" date="2023-03" db="EMBL/GenBank/DDBJ databases">
        <title>Massive genome expansion in bonnet fungi (Mycena s.s.) driven by repeated elements and novel gene families across ecological guilds.</title>
        <authorList>
            <consortium name="Lawrence Berkeley National Laboratory"/>
            <person name="Harder C.B."/>
            <person name="Miyauchi S."/>
            <person name="Viragh M."/>
            <person name="Kuo A."/>
            <person name="Thoen E."/>
            <person name="Andreopoulos B."/>
            <person name="Lu D."/>
            <person name="Skrede I."/>
            <person name="Drula E."/>
            <person name="Henrissat B."/>
            <person name="Morin E."/>
            <person name="Kohler A."/>
            <person name="Barry K."/>
            <person name="LaButti K."/>
            <person name="Morin E."/>
            <person name="Salamov A."/>
            <person name="Lipzen A."/>
            <person name="Mereny Z."/>
            <person name="Hegedus B."/>
            <person name="Baldrian P."/>
            <person name="Stursova M."/>
            <person name="Weitz H."/>
            <person name="Taylor A."/>
            <person name="Grigoriev I.V."/>
            <person name="Nagy L.G."/>
            <person name="Martin F."/>
            <person name="Kauserud H."/>
        </authorList>
    </citation>
    <scope>NUCLEOTIDE SEQUENCE</scope>
    <source>
        <strain evidence="7">CBHHK067</strain>
    </source>
</reference>
<evidence type="ECO:0000313" key="7">
    <source>
        <dbReference type="EMBL" id="KAJ7656681.1"/>
    </source>
</evidence>
<accession>A0AAD7CPM3</accession>
<dbReference type="InterPro" id="IPR051681">
    <property type="entry name" value="Ser/Thr_Kinases-Pseudokinases"/>
</dbReference>
<keyword evidence="3 7" id="KW-0418">Kinase</keyword>
<dbReference type="InterPro" id="IPR011009">
    <property type="entry name" value="Kinase-like_dom_sf"/>
</dbReference>
<evidence type="ECO:0000256" key="3">
    <source>
        <dbReference type="ARBA" id="ARBA00022777"/>
    </source>
</evidence>
<name>A0AAD7CPM3_MYCRO</name>
<dbReference type="InterPro" id="IPR000719">
    <property type="entry name" value="Prot_kinase_dom"/>
</dbReference>
<dbReference type="InterPro" id="IPR008266">
    <property type="entry name" value="Tyr_kinase_AS"/>
</dbReference>
<dbReference type="Proteomes" id="UP001221757">
    <property type="component" value="Unassembled WGS sequence"/>
</dbReference>
<dbReference type="PANTHER" id="PTHR44329:SF288">
    <property type="entry name" value="MITOGEN-ACTIVATED PROTEIN KINASE KINASE KINASE 20"/>
    <property type="match status" value="1"/>
</dbReference>
<keyword evidence="2" id="KW-0547">Nucleotide-binding</keyword>
<gene>
    <name evidence="7" type="ORF">B0H17DRAFT_955882</name>
</gene>
<organism evidence="7 8">
    <name type="scientific">Mycena rosella</name>
    <name type="common">Pink bonnet</name>
    <name type="synonym">Agaricus rosellus</name>
    <dbReference type="NCBI Taxonomy" id="1033263"/>
    <lineage>
        <taxon>Eukaryota</taxon>
        <taxon>Fungi</taxon>
        <taxon>Dikarya</taxon>
        <taxon>Basidiomycota</taxon>
        <taxon>Agaricomycotina</taxon>
        <taxon>Agaricomycetes</taxon>
        <taxon>Agaricomycetidae</taxon>
        <taxon>Agaricales</taxon>
        <taxon>Marasmiineae</taxon>
        <taxon>Mycenaceae</taxon>
        <taxon>Mycena</taxon>
    </lineage>
</organism>
<comment type="caution">
    <text evidence="7">The sequence shown here is derived from an EMBL/GenBank/DDBJ whole genome shotgun (WGS) entry which is preliminary data.</text>
</comment>
<keyword evidence="1" id="KW-0808">Transferase</keyword>
<proteinExistence type="predicted"/>
<protein>
    <submittedName>
        <fullName evidence="7">Kinase-like domain-containing protein</fullName>
    </submittedName>
</protein>
<dbReference type="PROSITE" id="PS50011">
    <property type="entry name" value="PROTEIN_KINASE_DOM"/>
    <property type="match status" value="1"/>
</dbReference>
<dbReference type="AlphaFoldDB" id="A0AAD7CPM3"/>
<keyword evidence="4" id="KW-0067">ATP-binding</keyword>
<keyword evidence="8" id="KW-1185">Reference proteome</keyword>